<organism evidence="2 3">
    <name type="scientific">Puniceibacterium sediminis</name>
    <dbReference type="NCBI Taxonomy" id="1608407"/>
    <lineage>
        <taxon>Bacteria</taxon>
        <taxon>Pseudomonadati</taxon>
        <taxon>Pseudomonadota</taxon>
        <taxon>Alphaproteobacteria</taxon>
        <taxon>Rhodobacterales</taxon>
        <taxon>Paracoccaceae</taxon>
        <taxon>Puniceibacterium</taxon>
    </lineage>
</organism>
<protein>
    <submittedName>
        <fullName evidence="2">Uncharacterized protein</fullName>
    </submittedName>
</protein>
<gene>
    <name evidence="2" type="ORF">SAMN06265370_104144</name>
</gene>
<proteinExistence type="predicted"/>
<keyword evidence="1" id="KW-0812">Transmembrane</keyword>
<evidence type="ECO:0000313" key="2">
    <source>
        <dbReference type="EMBL" id="SNR41451.1"/>
    </source>
</evidence>
<dbReference type="EMBL" id="FZNN01000004">
    <property type="protein sequence ID" value="SNR41451.1"/>
    <property type="molecule type" value="Genomic_DNA"/>
</dbReference>
<sequence length="68" mass="6810">MSLLGYLFAKSAGVGVGIFIGCLIGLSIRKGKGQSGMLVGGSVLLTAVVAAALATAAMMFFTYLGLPK</sequence>
<accession>A0A238W4X3</accession>
<dbReference type="RefSeq" id="WP_089269709.1">
    <property type="nucleotide sequence ID" value="NZ_FZNN01000004.1"/>
</dbReference>
<reference evidence="2 3" key="1">
    <citation type="submission" date="2017-06" db="EMBL/GenBank/DDBJ databases">
        <authorList>
            <person name="Kim H.J."/>
            <person name="Triplett B.A."/>
        </authorList>
    </citation>
    <scope>NUCLEOTIDE SEQUENCE [LARGE SCALE GENOMIC DNA]</scope>
    <source>
        <strain evidence="2 3">DSM 29052</strain>
    </source>
</reference>
<feature type="transmembrane region" description="Helical" evidence="1">
    <location>
        <begin position="6"/>
        <end position="26"/>
    </location>
</feature>
<dbReference type="AlphaFoldDB" id="A0A238W4X3"/>
<dbReference type="OrthoDB" id="7871912at2"/>
<keyword evidence="3" id="KW-1185">Reference proteome</keyword>
<evidence type="ECO:0000313" key="3">
    <source>
        <dbReference type="Proteomes" id="UP000198417"/>
    </source>
</evidence>
<name>A0A238W4X3_9RHOB</name>
<feature type="transmembrane region" description="Helical" evidence="1">
    <location>
        <begin position="38"/>
        <end position="66"/>
    </location>
</feature>
<evidence type="ECO:0000256" key="1">
    <source>
        <dbReference type="SAM" id="Phobius"/>
    </source>
</evidence>
<dbReference type="Proteomes" id="UP000198417">
    <property type="component" value="Unassembled WGS sequence"/>
</dbReference>
<keyword evidence="1" id="KW-1133">Transmembrane helix</keyword>
<keyword evidence="1" id="KW-0472">Membrane</keyword>